<accession>K6X805</accession>
<keyword evidence="2" id="KW-1185">Reference proteome</keyword>
<reference evidence="1 2" key="1">
    <citation type="journal article" date="2017" name="Antonie Van Leeuwenhoek">
        <title>Rhizobium rhizosphaerae sp. nov., a novel species isolated from rice rhizosphere.</title>
        <authorList>
            <person name="Zhao J.J."/>
            <person name="Zhang J."/>
            <person name="Zhang R.J."/>
            <person name="Zhang C.W."/>
            <person name="Yin H.Q."/>
            <person name="Zhang X.X."/>
        </authorList>
    </citation>
    <scope>NUCLEOTIDE SEQUENCE [LARGE SCALE GENOMIC DNA]</scope>
    <source>
        <strain evidence="1 2">E3</strain>
    </source>
</reference>
<dbReference type="STRING" id="1127673.GLIP_4143"/>
<comment type="caution">
    <text evidence="1">The sequence shown here is derived from an EMBL/GenBank/DDBJ whole genome shotgun (WGS) entry which is preliminary data.</text>
</comment>
<sequence>MDKSLGWNIRDRLLLKNASVFSFQTRTRNWHFYNSKQQKHAQVANINQSMTNLWDEALVGFHENKKLNDKLLFVGALAHLLEDATVPAHITPIYHGPTAIKFLNAKQMAKLVNYMKERSDSRFVIHDNLDKYPVEVSKLRAKLRQKTSCGSLAKSENSVSNLLLQNERFTQILLETPIIECSNFVWKSFWTPPKENEYFGRYNIENENILFGEKGNLTDSNGASCSFDKDDVRYREFAQKLHLQAIETDVRLLETLLL</sequence>
<evidence type="ECO:0000313" key="1">
    <source>
        <dbReference type="EMBL" id="GAC16754.1"/>
    </source>
</evidence>
<organism evidence="1 2">
    <name type="scientific">Aliiglaciecola lipolytica E3</name>
    <dbReference type="NCBI Taxonomy" id="1127673"/>
    <lineage>
        <taxon>Bacteria</taxon>
        <taxon>Pseudomonadati</taxon>
        <taxon>Pseudomonadota</taxon>
        <taxon>Gammaproteobacteria</taxon>
        <taxon>Alteromonadales</taxon>
        <taxon>Alteromonadaceae</taxon>
        <taxon>Aliiglaciecola</taxon>
    </lineage>
</organism>
<protein>
    <submittedName>
        <fullName evidence="1">Uncharacterized protein</fullName>
    </submittedName>
</protein>
<dbReference type="InterPro" id="IPR008947">
    <property type="entry name" value="PLipase_C/P1_nuclease_dom_sf"/>
</dbReference>
<proteinExistence type="predicted"/>
<gene>
    <name evidence="1" type="ORF">GLIP_4143</name>
</gene>
<dbReference type="GO" id="GO:0016788">
    <property type="term" value="F:hydrolase activity, acting on ester bonds"/>
    <property type="evidence" value="ECO:0007669"/>
    <property type="project" value="InterPro"/>
</dbReference>
<dbReference type="EMBL" id="BAEN01000076">
    <property type="protein sequence ID" value="GAC16754.1"/>
    <property type="molecule type" value="Genomic_DNA"/>
</dbReference>
<dbReference type="Gene3D" id="1.10.575.10">
    <property type="entry name" value="P1 Nuclease"/>
    <property type="match status" value="1"/>
</dbReference>
<dbReference type="SUPFAM" id="SSF48537">
    <property type="entry name" value="Phospholipase C/P1 nuclease"/>
    <property type="match status" value="1"/>
</dbReference>
<dbReference type="AlphaFoldDB" id="K6X805"/>
<name>K6X805_9ALTE</name>
<dbReference type="Proteomes" id="UP000006334">
    <property type="component" value="Unassembled WGS sequence"/>
</dbReference>
<evidence type="ECO:0000313" key="2">
    <source>
        <dbReference type="Proteomes" id="UP000006334"/>
    </source>
</evidence>